<feature type="transmembrane region" description="Helical" evidence="2">
    <location>
        <begin position="44"/>
        <end position="69"/>
    </location>
</feature>
<name>A0A1C4GRF8_9GAMM</name>
<proteinExistence type="predicted"/>
<dbReference type="RefSeq" id="WP_092717100.1">
    <property type="nucleotide sequence ID" value="NZ_FMBK01000001.1"/>
</dbReference>
<accession>A0A1C4GRF8</accession>
<feature type="transmembrane region" description="Helical" evidence="2">
    <location>
        <begin position="137"/>
        <end position="154"/>
    </location>
</feature>
<protein>
    <submittedName>
        <fullName evidence="3">Uncharacterized protein</fullName>
    </submittedName>
</protein>
<feature type="coiled-coil region" evidence="1">
    <location>
        <begin position="191"/>
        <end position="225"/>
    </location>
</feature>
<evidence type="ECO:0000256" key="2">
    <source>
        <dbReference type="SAM" id="Phobius"/>
    </source>
</evidence>
<organism evidence="3 4">
    <name type="scientific">Acinetobacter albensis</name>
    <dbReference type="NCBI Taxonomy" id="1673609"/>
    <lineage>
        <taxon>Bacteria</taxon>
        <taxon>Pseudomonadati</taxon>
        <taxon>Pseudomonadota</taxon>
        <taxon>Gammaproteobacteria</taxon>
        <taxon>Moraxellales</taxon>
        <taxon>Moraxellaceae</taxon>
        <taxon>Acinetobacter</taxon>
    </lineage>
</organism>
<keyword evidence="2" id="KW-0812">Transmembrane</keyword>
<dbReference type="Proteomes" id="UP000243661">
    <property type="component" value="Unassembled WGS sequence"/>
</dbReference>
<evidence type="ECO:0000313" key="4">
    <source>
        <dbReference type="Proteomes" id="UP000243661"/>
    </source>
</evidence>
<dbReference type="AlphaFoldDB" id="A0A1C4GRF8"/>
<reference evidence="3 4" key="1">
    <citation type="submission" date="2016-08" db="EMBL/GenBank/DDBJ databases">
        <authorList>
            <person name="Seilhamer J.J."/>
        </authorList>
    </citation>
    <scope>NUCLEOTIDE SEQUENCE [LARGE SCALE GENOMIC DNA]</scope>
    <source>
        <strain evidence="3 4">ANC 4874</strain>
    </source>
</reference>
<keyword evidence="1" id="KW-0175">Coiled coil</keyword>
<sequence length="243" mass="29223">MISNKQAALFLQQMREQYPSAFKRNYLFYSMIKTKGILDELKELIPWLLAAMIFVSFSMSLSHFIALYFPQFDLFRAHGIAVLIILLIFMLYTPLVIKQIKHSSNSLYQQLRHTPLKLAILIIIQTVNIAYLESLVLQIIVFFFALSFGFVRFYKENMFRKNTQNEHYFYLQETRRICFWSYKQILKIKFKTMFKAKNSKARQLLEQQEKQFIDLYIQLIRYENELCKTHKHLDVETYLDSLM</sequence>
<keyword evidence="2" id="KW-0472">Membrane</keyword>
<feature type="transmembrane region" description="Helical" evidence="2">
    <location>
        <begin position="75"/>
        <end position="93"/>
    </location>
</feature>
<dbReference type="OrthoDB" id="6711936at2"/>
<evidence type="ECO:0000313" key="3">
    <source>
        <dbReference type="EMBL" id="SCC70736.1"/>
    </source>
</evidence>
<gene>
    <name evidence="3" type="ORF">GA0116959_10169</name>
</gene>
<keyword evidence="2" id="KW-1133">Transmembrane helix</keyword>
<dbReference type="EMBL" id="FMBK01000001">
    <property type="protein sequence ID" value="SCC70736.1"/>
    <property type="molecule type" value="Genomic_DNA"/>
</dbReference>
<evidence type="ECO:0000256" key="1">
    <source>
        <dbReference type="SAM" id="Coils"/>
    </source>
</evidence>